<comment type="caution">
    <text evidence="1">The sequence shown here is derived from an EMBL/GenBank/DDBJ whole genome shotgun (WGS) entry which is preliminary data.</text>
</comment>
<accession>A0A4Y9XYB8</accession>
<dbReference type="EMBL" id="SEKV01000673">
    <property type="protein sequence ID" value="TFY54658.1"/>
    <property type="molecule type" value="Genomic_DNA"/>
</dbReference>
<evidence type="ECO:0000313" key="2">
    <source>
        <dbReference type="Proteomes" id="UP000298390"/>
    </source>
</evidence>
<sequence length="92" mass="10639">MPDTPATPSTVAAWKRKLDDMEAQITETATAIDFALLKALEDLRFEDLYNPGPYSLPGQYLAKRNTHHRRRLVARFEKMLDDFHNDHIKKGK</sequence>
<proteinExistence type="predicted"/>
<evidence type="ECO:0000313" key="1">
    <source>
        <dbReference type="EMBL" id="TFY54658.1"/>
    </source>
</evidence>
<protein>
    <submittedName>
        <fullName evidence="1">Uncharacterized protein</fullName>
    </submittedName>
</protein>
<organism evidence="1 2">
    <name type="scientific">Rhodofomes roseus</name>
    <dbReference type="NCBI Taxonomy" id="34475"/>
    <lineage>
        <taxon>Eukaryota</taxon>
        <taxon>Fungi</taxon>
        <taxon>Dikarya</taxon>
        <taxon>Basidiomycota</taxon>
        <taxon>Agaricomycotina</taxon>
        <taxon>Agaricomycetes</taxon>
        <taxon>Polyporales</taxon>
        <taxon>Rhodofomes</taxon>
    </lineage>
</organism>
<dbReference type="Proteomes" id="UP000298390">
    <property type="component" value="Unassembled WGS sequence"/>
</dbReference>
<gene>
    <name evidence="1" type="ORF">EVJ58_g8727</name>
</gene>
<reference evidence="1 2" key="1">
    <citation type="submission" date="2019-01" db="EMBL/GenBank/DDBJ databases">
        <title>Genome sequencing of the rare red list fungi Fomitopsis rosea.</title>
        <authorList>
            <person name="Buettner E."/>
            <person name="Kellner H."/>
        </authorList>
    </citation>
    <scope>NUCLEOTIDE SEQUENCE [LARGE SCALE GENOMIC DNA]</scope>
    <source>
        <strain evidence="1 2">DSM 105464</strain>
    </source>
</reference>
<dbReference type="AlphaFoldDB" id="A0A4Y9XYB8"/>
<name>A0A4Y9XYB8_9APHY</name>